<dbReference type="GeneID" id="101849676"/>
<protein>
    <submittedName>
        <fullName evidence="7">Steroid 17-alpha-hydroxylase/17,20 lyase</fullName>
    </submittedName>
</protein>
<dbReference type="Pfam" id="PF00067">
    <property type="entry name" value="p450"/>
    <property type="match status" value="1"/>
</dbReference>
<dbReference type="InterPro" id="IPR002401">
    <property type="entry name" value="Cyt_P450_E_grp-I"/>
</dbReference>
<dbReference type="PROSITE" id="PS00086">
    <property type="entry name" value="CYTOCHROME_P450"/>
    <property type="match status" value="1"/>
</dbReference>
<proteinExistence type="inferred from homology"/>
<keyword evidence="5" id="KW-0472">Membrane</keyword>
<name>A0ABM0ZVB2_APLCA</name>
<dbReference type="GO" id="GO:0016829">
    <property type="term" value="F:lyase activity"/>
    <property type="evidence" value="ECO:0007669"/>
    <property type="project" value="UniProtKB-KW"/>
</dbReference>
<evidence type="ECO:0000313" key="6">
    <source>
        <dbReference type="Proteomes" id="UP000694888"/>
    </source>
</evidence>
<keyword evidence="2 4" id="KW-0479">Metal-binding</keyword>
<evidence type="ECO:0000256" key="4">
    <source>
        <dbReference type="RuleBase" id="RU000461"/>
    </source>
</evidence>
<comment type="similarity">
    <text evidence="1 4">Belongs to the cytochrome P450 family.</text>
</comment>
<evidence type="ECO:0000256" key="1">
    <source>
        <dbReference type="ARBA" id="ARBA00010617"/>
    </source>
</evidence>
<organism evidence="6 7">
    <name type="scientific">Aplysia californica</name>
    <name type="common">California sea hare</name>
    <dbReference type="NCBI Taxonomy" id="6500"/>
    <lineage>
        <taxon>Eukaryota</taxon>
        <taxon>Metazoa</taxon>
        <taxon>Spiralia</taxon>
        <taxon>Lophotrochozoa</taxon>
        <taxon>Mollusca</taxon>
        <taxon>Gastropoda</taxon>
        <taxon>Heterobranchia</taxon>
        <taxon>Euthyneura</taxon>
        <taxon>Tectipleura</taxon>
        <taxon>Aplysiida</taxon>
        <taxon>Aplysioidea</taxon>
        <taxon>Aplysiidae</taxon>
        <taxon>Aplysia</taxon>
    </lineage>
</organism>
<dbReference type="InterPro" id="IPR017972">
    <property type="entry name" value="Cyt_P450_CS"/>
</dbReference>
<dbReference type="SUPFAM" id="SSF48264">
    <property type="entry name" value="Cytochrome P450"/>
    <property type="match status" value="1"/>
</dbReference>
<dbReference type="PANTHER" id="PTHR24300">
    <property type="entry name" value="CYTOCHROME P450 508A4-RELATED"/>
    <property type="match status" value="1"/>
</dbReference>
<evidence type="ECO:0000256" key="3">
    <source>
        <dbReference type="ARBA" id="ARBA00023004"/>
    </source>
</evidence>
<dbReference type="InterPro" id="IPR036396">
    <property type="entry name" value="Cyt_P450_sf"/>
</dbReference>
<keyword evidence="4" id="KW-0349">Heme</keyword>
<keyword evidence="5" id="KW-1133">Transmembrane helix</keyword>
<evidence type="ECO:0000256" key="2">
    <source>
        <dbReference type="ARBA" id="ARBA00022723"/>
    </source>
</evidence>
<feature type="transmembrane region" description="Helical" evidence="5">
    <location>
        <begin position="12"/>
        <end position="31"/>
    </location>
</feature>
<accession>A0ABM0ZVB2</accession>
<dbReference type="InterPro" id="IPR001128">
    <property type="entry name" value="Cyt_P450"/>
</dbReference>
<dbReference type="RefSeq" id="XP_012935227.1">
    <property type="nucleotide sequence ID" value="XM_013079773.1"/>
</dbReference>
<dbReference type="InterPro" id="IPR050182">
    <property type="entry name" value="Cytochrome_P450_fam2"/>
</dbReference>
<sequence>MSTSVIDSLEITPVLLVSALALVAGLVYRYLTTYPANLPPGPRGWDCFKQLMEACNKCTLKEKMWSWAEQYGDLVFYYSLGAPFCVLNSAKVTRLLLADDKYKLLTADREPNFFAKNFWYNGKDFFFTKYDDITKRKRRFFHKALGMFGDGVLRFEDVVGGELDKFMAGLGQKENVDFHMDIDLARSLIKIIYILLIGENTDDDTADQLEEYDMATNDLSNIDNQTILTYLPFMRHFGKFKAMCDRASTTRKITEEKTFYHVRKTYVPGEIRGIVDIFLQQANEPGYEFLKDDEHAKAMLSNIFVAAHTTTRSSLLSSFLLMCHYPEVMRNIQEEIDRVLGDRQPRVEDRKDMHYTEAFILEMQRYISQLPLGFLRLVKEDIPLNGYVIPKGTTLLVNNWYFQRDSTFFEDPWEVKPERFLDAKGQLLHADHEARKRLLTFGVGPRFCPGEVFARSRVFLFLSRILKVYDILPPEKEGLPSCDPRTFDTVLILQPPQFKCRVRPRTNKTVS</sequence>
<keyword evidence="4" id="KW-0560">Oxidoreductase</keyword>
<keyword evidence="3 4" id="KW-0408">Iron</keyword>
<dbReference type="PRINTS" id="PR00463">
    <property type="entry name" value="EP450I"/>
</dbReference>
<evidence type="ECO:0000313" key="7">
    <source>
        <dbReference type="RefSeq" id="XP_012935227.1"/>
    </source>
</evidence>
<dbReference type="Gene3D" id="1.10.630.10">
    <property type="entry name" value="Cytochrome P450"/>
    <property type="match status" value="1"/>
</dbReference>
<reference evidence="7" key="1">
    <citation type="submission" date="2025-08" db="UniProtKB">
        <authorList>
            <consortium name="RefSeq"/>
        </authorList>
    </citation>
    <scope>IDENTIFICATION</scope>
</reference>
<keyword evidence="7" id="KW-0456">Lyase</keyword>
<dbReference type="PANTHER" id="PTHR24300:SF375">
    <property type="entry name" value="CYTOCHROME P450 FAMILY"/>
    <property type="match status" value="1"/>
</dbReference>
<keyword evidence="5" id="KW-0812">Transmembrane</keyword>
<gene>
    <name evidence="7" type="primary">LOC101849676</name>
</gene>
<keyword evidence="4" id="KW-0503">Monooxygenase</keyword>
<evidence type="ECO:0000256" key="5">
    <source>
        <dbReference type="SAM" id="Phobius"/>
    </source>
</evidence>
<dbReference type="Proteomes" id="UP000694888">
    <property type="component" value="Unplaced"/>
</dbReference>
<keyword evidence="6" id="KW-1185">Reference proteome</keyword>